<accession>A0AAE3SZB0</accession>
<keyword evidence="1" id="KW-1133">Transmembrane helix</keyword>
<keyword evidence="1" id="KW-0812">Transmembrane</keyword>
<sequence>MTTDLQSPAQVPKRVLVLRYSQTGQLDAVTDRLIAPLRTDPALSLTELRLVPQTPFPCPWPLLRFFDAFPESAHLAPGPLQPLALSSDERFDLVILPWQVWFLAPSQPITAFLQHPLAARVLRGVPVVSVIACRNMWMLAFDKLRGLLEGCGARLIDNVVLTDPGPTWATFITTPRWLLTGRRNAFWGMPAAGLNAAQIEGCARFGHALRAALARGDERGSGPLLAGLGAVRADARLYVSEKAGTRSFYLWGKLIRAVGGAGSAARQPLVALYVLFLIVLILTVVPISMTVQALARPWCRGWLHRIRAQYELPSGSATASDAPAASDRCPPP</sequence>
<name>A0AAE3SZB0_9BURK</name>
<reference evidence="2" key="1">
    <citation type="submission" date="2023-01" db="EMBL/GenBank/DDBJ databases">
        <title>Xenophilus mangrovi sp. nov., isolated from soil of Mangrove nature reserve.</title>
        <authorList>
            <person name="Xu S."/>
            <person name="Liu Z."/>
            <person name="Xu Y."/>
        </authorList>
    </citation>
    <scope>NUCLEOTIDE SEQUENCE</scope>
    <source>
        <strain evidence="2">YW8</strain>
    </source>
</reference>
<dbReference type="EMBL" id="JAQIPB010000002">
    <property type="protein sequence ID" value="MDA7416360.1"/>
    <property type="molecule type" value="Genomic_DNA"/>
</dbReference>
<keyword evidence="1" id="KW-0472">Membrane</keyword>
<dbReference type="Gene3D" id="3.40.50.360">
    <property type="match status" value="1"/>
</dbReference>
<organism evidence="2 3">
    <name type="scientific">Xenophilus arseniciresistens</name>
    <dbReference type="NCBI Taxonomy" id="1283306"/>
    <lineage>
        <taxon>Bacteria</taxon>
        <taxon>Pseudomonadati</taxon>
        <taxon>Pseudomonadota</taxon>
        <taxon>Betaproteobacteria</taxon>
        <taxon>Burkholderiales</taxon>
        <taxon>Comamonadaceae</taxon>
        <taxon>Xenophilus</taxon>
    </lineage>
</organism>
<protein>
    <submittedName>
        <fullName evidence="2">Dialkylresorcinol condensing enzyme</fullName>
    </submittedName>
</protein>
<evidence type="ECO:0000313" key="2">
    <source>
        <dbReference type="EMBL" id="MDA7416360.1"/>
    </source>
</evidence>
<feature type="transmembrane region" description="Helical" evidence="1">
    <location>
        <begin position="270"/>
        <end position="295"/>
    </location>
</feature>
<dbReference type="Proteomes" id="UP001212602">
    <property type="component" value="Unassembled WGS sequence"/>
</dbReference>
<dbReference type="RefSeq" id="WP_271427580.1">
    <property type="nucleotide sequence ID" value="NZ_JAQIPB010000002.1"/>
</dbReference>
<evidence type="ECO:0000256" key="1">
    <source>
        <dbReference type="SAM" id="Phobius"/>
    </source>
</evidence>
<dbReference type="InterPro" id="IPR029039">
    <property type="entry name" value="Flavoprotein-like_sf"/>
</dbReference>
<comment type="caution">
    <text evidence="2">The sequence shown here is derived from an EMBL/GenBank/DDBJ whole genome shotgun (WGS) entry which is preliminary data.</text>
</comment>
<proteinExistence type="predicted"/>
<evidence type="ECO:0000313" key="3">
    <source>
        <dbReference type="Proteomes" id="UP001212602"/>
    </source>
</evidence>
<dbReference type="AlphaFoldDB" id="A0AAE3SZB0"/>
<keyword evidence="3" id="KW-1185">Reference proteome</keyword>
<gene>
    <name evidence="2" type="ORF">PGB34_08280</name>
</gene>